<accession>A0ABV6PMT7</accession>
<keyword evidence="2" id="KW-1185">Reference proteome</keyword>
<reference evidence="1 2" key="1">
    <citation type="submission" date="2024-09" db="EMBL/GenBank/DDBJ databases">
        <authorList>
            <person name="Sun Q."/>
            <person name="Mori K."/>
        </authorList>
    </citation>
    <scope>NUCLEOTIDE SEQUENCE [LARGE SCALE GENOMIC DNA]</scope>
    <source>
        <strain evidence="1 2">NCAIM B.02537</strain>
    </source>
</reference>
<dbReference type="RefSeq" id="WP_379482176.1">
    <property type="nucleotide sequence ID" value="NZ_JBHLTL010000011.1"/>
</dbReference>
<organism evidence="1 2">
    <name type="scientific">Novosphingobium aquiterrae</name>
    <dbReference type="NCBI Taxonomy" id="624388"/>
    <lineage>
        <taxon>Bacteria</taxon>
        <taxon>Pseudomonadati</taxon>
        <taxon>Pseudomonadota</taxon>
        <taxon>Alphaproteobacteria</taxon>
        <taxon>Sphingomonadales</taxon>
        <taxon>Sphingomonadaceae</taxon>
        <taxon>Novosphingobium</taxon>
    </lineage>
</organism>
<dbReference type="EMBL" id="JBHLTL010000011">
    <property type="protein sequence ID" value="MFC0590727.1"/>
    <property type="molecule type" value="Genomic_DNA"/>
</dbReference>
<evidence type="ECO:0000313" key="1">
    <source>
        <dbReference type="EMBL" id="MFC0590727.1"/>
    </source>
</evidence>
<proteinExistence type="predicted"/>
<protein>
    <submittedName>
        <fullName evidence="1">Uncharacterized protein</fullName>
    </submittedName>
</protein>
<name>A0ABV6PMT7_9SPHN</name>
<dbReference type="Proteomes" id="UP001589943">
    <property type="component" value="Unassembled WGS sequence"/>
</dbReference>
<evidence type="ECO:0000313" key="2">
    <source>
        <dbReference type="Proteomes" id="UP001589943"/>
    </source>
</evidence>
<gene>
    <name evidence="1" type="ORF">ACFFF7_15055</name>
</gene>
<sequence length="185" mass="21124">MANLKFFEWQTPEDLKRLAELESEGLGALALKGPGQEFREAFAASRFALHCGATAVRLLETRQGQQTPDFALISMGKELWFETTEIDRPGRRRGDEPLVEGAQSFADHEWSNPEELFEAAVHRITSKVKKTYDKCDGLLIWFNAFPVERAHQINQQWWESAASTARTHFTEVWVHQAGKFTKLSD</sequence>
<comment type="caution">
    <text evidence="1">The sequence shown here is derived from an EMBL/GenBank/DDBJ whole genome shotgun (WGS) entry which is preliminary data.</text>
</comment>